<reference evidence="6" key="1">
    <citation type="journal article" date="2017" name="Plant J.">
        <title>The pomegranate (Punica granatum L.) genome and the genomics of punicalagin biosynthesis.</title>
        <authorList>
            <person name="Qin G."/>
            <person name="Xu C."/>
            <person name="Ming R."/>
            <person name="Tang H."/>
            <person name="Guyot R."/>
            <person name="Kramer E.M."/>
            <person name="Hu Y."/>
            <person name="Yi X."/>
            <person name="Qi Y."/>
            <person name="Xu X."/>
            <person name="Gao Z."/>
            <person name="Pan H."/>
            <person name="Jian J."/>
            <person name="Tian Y."/>
            <person name="Yue Z."/>
            <person name="Xu Y."/>
        </authorList>
    </citation>
    <scope>NUCLEOTIDE SEQUENCE [LARGE SCALE GENOMIC DNA]</scope>
    <source>
        <strain evidence="6">cv. Dabenzi</strain>
    </source>
</reference>
<name>A0A218X409_PUNGR</name>
<evidence type="ECO:0000313" key="4">
    <source>
        <dbReference type="EMBL" id="OWM79727.1"/>
    </source>
</evidence>
<evidence type="ECO:0000256" key="1">
    <source>
        <dbReference type="ARBA" id="ARBA00009861"/>
    </source>
</evidence>
<comment type="caution">
    <text evidence="4">The sequence shown here is derived from an EMBL/GenBank/DDBJ whole genome shotgun (WGS) entry which is preliminary data.</text>
</comment>
<evidence type="ECO:0000256" key="3">
    <source>
        <dbReference type="ARBA" id="ARBA00023315"/>
    </source>
</evidence>
<evidence type="ECO:0000313" key="6">
    <source>
        <dbReference type="Proteomes" id="UP000197138"/>
    </source>
</evidence>
<reference evidence="5 7" key="3">
    <citation type="submission" date="2017-11" db="EMBL/GenBank/DDBJ databases">
        <title>De-novo sequencing of pomegranate (Punica granatum L.) genome.</title>
        <authorList>
            <person name="Akparov Z."/>
            <person name="Amiraslanov A."/>
            <person name="Hajiyeva S."/>
            <person name="Abbasov M."/>
            <person name="Kaur K."/>
            <person name="Hamwieh A."/>
            <person name="Solovyev V."/>
            <person name="Salamov A."/>
            <person name="Braich B."/>
            <person name="Kosarev P."/>
            <person name="Mahmoud A."/>
            <person name="Hajiyev E."/>
            <person name="Babayeva S."/>
            <person name="Izzatullayeva V."/>
            <person name="Mammadov A."/>
            <person name="Mammadov A."/>
            <person name="Sharifova S."/>
            <person name="Ojaghi J."/>
            <person name="Eynullazada K."/>
            <person name="Bayramov B."/>
            <person name="Abdulazimova A."/>
            <person name="Shahmuradov I."/>
        </authorList>
    </citation>
    <scope>NUCLEOTIDE SEQUENCE [LARGE SCALE GENOMIC DNA]</scope>
    <source>
        <strain evidence="5">AG2017</strain>
        <strain evidence="7">cv. AG2017</strain>
        <tissue evidence="5">Leaf</tissue>
    </source>
</reference>
<dbReference type="STRING" id="22663.A0A218X409"/>
<dbReference type="InterPro" id="IPR023213">
    <property type="entry name" value="CAT-like_dom_sf"/>
</dbReference>
<keyword evidence="3" id="KW-0012">Acyltransferase</keyword>
<dbReference type="Proteomes" id="UP000233551">
    <property type="component" value="Unassembled WGS sequence"/>
</dbReference>
<dbReference type="Pfam" id="PF02458">
    <property type="entry name" value="Transferase"/>
    <property type="match status" value="1"/>
</dbReference>
<proteinExistence type="inferred from homology"/>
<dbReference type="InterPro" id="IPR050898">
    <property type="entry name" value="Plant_acyltransferase"/>
</dbReference>
<dbReference type="EMBL" id="PGOL01000545">
    <property type="protein sequence ID" value="PKI68647.1"/>
    <property type="molecule type" value="Genomic_DNA"/>
</dbReference>
<dbReference type="Gene3D" id="3.30.559.10">
    <property type="entry name" value="Chloramphenicol acetyltransferase-like domain"/>
    <property type="match status" value="1"/>
</dbReference>
<dbReference type="PANTHER" id="PTHR31147:SF1">
    <property type="entry name" value="ACYL TRANSFERASE 4"/>
    <property type="match status" value="1"/>
</dbReference>
<dbReference type="AlphaFoldDB" id="A0A218X409"/>
<evidence type="ECO:0000313" key="7">
    <source>
        <dbReference type="Proteomes" id="UP000233551"/>
    </source>
</evidence>
<protein>
    <submittedName>
        <fullName evidence="4">Uncharacterized protein</fullName>
    </submittedName>
</protein>
<organism evidence="4 6">
    <name type="scientific">Punica granatum</name>
    <name type="common">Pomegranate</name>
    <dbReference type="NCBI Taxonomy" id="22663"/>
    <lineage>
        <taxon>Eukaryota</taxon>
        <taxon>Viridiplantae</taxon>
        <taxon>Streptophyta</taxon>
        <taxon>Embryophyta</taxon>
        <taxon>Tracheophyta</taxon>
        <taxon>Spermatophyta</taxon>
        <taxon>Magnoliopsida</taxon>
        <taxon>eudicotyledons</taxon>
        <taxon>Gunneridae</taxon>
        <taxon>Pentapetalae</taxon>
        <taxon>rosids</taxon>
        <taxon>malvids</taxon>
        <taxon>Myrtales</taxon>
        <taxon>Lythraceae</taxon>
        <taxon>Punica</taxon>
    </lineage>
</organism>
<gene>
    <name evidence="4" type="ORF">CDL15_Pgr023139</name>
    <name evidence="5" type="ORF">CRG98_010927</name>
</gene>
<accession>A0A218X409</accession>
<reference evidence="4" key="2">
    <citation type="submission" date="2017-06" db="EMBL/GenBank/DDBJ databases">
        <title>The pomegranate genome and the genomics of punicalagin biosynthesis.</title>
        <authorList>
            <person name="Xu C."/>
        </authorList>
    </citation>
    <scope>NUCLEOTIDE SEQUENCE [LARGE SCALE GENOMIC DNA]</scope>
    <source>
        <tissue evidence="4">Fresh leaf</tissue>
    </source>
</reference>
<dbReference type="GO" id="GO:0016746">
    <property type="term" value="F:acyltransferase activity"/>
    <property type="evidence" value="ECO:0007669"/>
    <property type="project" value="UniProtKB-KW"/>
</dbReference>
<evidence type="ECO:0000256" key="2">
    <source>
        <dbReference type="ARBA" id="ARBA00022679"/>
    </source>
</evidence>
<dbReference type="EMBL" id="MTKT01002440">
    <property type="protein sequence ID" value="OWM79727.1"/>
    <property type="molecule type" value="Genomic_DNA"/>
</dbReference>
<dbReference type="PANTHER" id="PTHR31147">
    <property type="entry name" value="ACYL TRANSFERASE 4"/>
    <property type="match status" value="1"/>
</dbReference>
<dbReference type="Proteomes" id="UP000197138">
    <property type="component" value="Unassembled WGS sequence"/>
</dbReference>
<sequence length="146" mass="15941">MHISGTILSILSFRHGPGAAQVIQAALSKALVPYYPLAGRLTEPVLGQLQVKFCAGGVLFIESTSGCILMEVDYIQDIEKYEDPDGREHLVQTQVTQFAEVGTTRILPGGLWVGSSGPYRPNASLECYIRLLPLSGCYHFLRKAFA</sequence>
<keyword evidence="7" id="KW-1185">Reference proteome</keyword>
<comment type="similarity">
    <text evidence="1">Belongs to the plant acyltransferase family.</text>
</comment>
<keyword evidence="2" id="KW-0808">Transferase</keyword>
<evidence type="ECO:0000313" key="5">
    <source>
        <dbReference type="EMBL" id="PKI68647.1"/>
    </source>
</evidence>